<dbReference type="SUPFAM" id="SSF47384">
    <property type="entry name" value="Homodimeric domain of signal transducing histidine kinase"/>
    <property type="match status" value="1"/>
</dbReference>
<evidence type="ECO:0000256" key="3">
    <source>
        <dbReference type="ARBA" id="ARBA00022553"/>
    </source>
</evidence>
<evidence type="ECO:0000256" key="4">
    <source>
        <dbReference type="ARBA" id="ARBA00022679"/>
    </source>
</evidence>
<dbReference type="Pfam" id="PF08448">
    <property type="entry name" value="PAS_4"/>
    <property type="match status" value="1"/>
</dbReference>
<evidence type="ECO:0000256" key="2">
    <source>
        <dbReference type="ARBA" id="ARBA00012438"/>
    </source>
</evidence>
<dbReference type="Proteomes" id="UP000326344">
    <property type="component" value="Unassembled WGS sequence"/>
</dbReference>
<evidence type="ECO:0000313" key="9">
    <source>
        <dbReference type="EMBL" id="KAA9346324.1"/>
    </source>
</evidence>
<keyword evidence="6" id="KW-0902">Two-component regulatory system</keyword>
<dbReference type="Gene3D" id="3.30.565.10">
    <property type="entry name" value="Histidine kinase-like ATPase, C-terminal domain"/>
    <property type="match status" value="1"/>
</dbReference>
<gene>
    <name evidence="9" type="ORF">F0P93_29085</name>
</gene>
<reference evidence="9 10" key="1">
    <citation type="submission" date="2019-09" db="EMBL/GenBank/DDBJ databases">
        <title>Genome Sequence of Larkinella sp MA1.</title>
        <authorList>
            <person name="Srinivasan S."/>
        </authorList>
    </citation>
    <scope>NUCLEOTIDE SEQUENCE [LARGE SCALE GENOMIC DNA]</scope>
    <source>
        <strain evidence="9 10">MA1</strain>
    </source>
</reference>
<keyword evidence="10" id="KW-1185">Reference proteome</keyword>
<dbReference type="InterPro" id="IPR004358">
    <property type="entry name" value="Sig_transdc_His_kin-like_C"/>
</dbReference>
<evidence type="ECO:0000259" key="8">
    <source>
        <dbReference type="PROSITE" id="PS50113"/>
    </source>
</evidence>
<keyword evidence="3" id="KW-0597">Phosphoprotein</keyword>
<dbReference type="SUPFAM" id="SSF55874">
    <property type="entry name" value="ATPase domain of HSP90 chaperone/DNA topoisomerase II/histidine kinase"/>
    <property type="match status" value="1"/>
</dbReference>
<dbReference type="CDD" id="cd00082">
    <property type="entry name" value="HisKA"/>
    <property type="match status" value="1"/>
</dbReference>
<accession>A0A5N1J6I3</accession>
<dbReference type="RefSeq" id="WP_150881318.1">
    <property type="nucleotide sequence ID" value="NZ_VTWS01000011.1"/>
</dbReference>
<dbReference type="PROSITE" id="PS50109">
    <property type="entry name" value="HIS_KIN"/>
    <property type="match status" value="1"/>
</dbReference>
<feature type="domain" description="PAC" evidence="8">
    <location>
        <begin position="247"/>
        <end position="301"/>
    </location>
</feature>
<dbReference type="EC" id="2.7.13.3" evidence="2"/>
<keyword evidence="4" id="KW-0808">Transferase</keyword>
<dbReference type="InterPro" id="IPR036890">
    <property type="entry name" value="HATPase_C_sf"/>
</dbReference>
<evidence type="ECO:0000313" key="10">
    <source>
        <dbReference type="Proteomes" id="UP000326344"/>
    </source>
</evidence>
<dbReference type="GO" id="GO:0000155">
    <property type="term" value="F:phosphorelay sensor kinase activity"/>
    <property type="evidence" value="ECO:0007669"/>
    <property type="project" value="InterPro"/>
</dbReference>
<evidence type="ECO:0000256" key="6">
    <source>
        <dbReference type="ARBA" id="ARBA00023012"/>
    </source>
</evidence>
<dbReference type="InterPro" id="IPR000700">
    <property type="entry name" value="PAS-assoc_C"/>
</dbReference>
<comment type="catalytic activity">
    <reaction evidence="1">
        <text>ATP + protein L-histidine = ADP + protein N-phospho-L-histidine.</text>
        <dbReference type="EC" id="2.7.13.3"/>
    </reaction>
</comment>
<dbReference type="InterPro" id="IPR035965">
    <property type="entry name" value="PAS-like_dom_sf"/>
</dbReference>
<dbReference type="InterPro" id="IPR036097">
    <property type="entry name" value="HisK_dim/P_sf"/>
</dbReference>
<dbReference type="Pfam" id="PF02518">
    <property type="entry name" value="HATPase_c"/>
    <property type="match status" value="1"/>
</dbReference>
<keyword evidence="5 9" id="KW-0418">Kinase</keyword>
<protein>
    <recommendedName>
        <fullName evidence="2">histidine kinase</fullName>
        <ecNumber evidence="2">2.7.13.3</ecNumber>
    </recommendedName>
</protein>
<feature type="domain" description="Histidine kinase" evidence="7">
    <location>
        <begin position="319"/>
        <end position="536"/>
    </location>
</feature>
<organism evidence="9 10">
    <name type="scientific">Larkinella humicola</name>
    <dbReference type="NCBI Taxonomy" id="2607654"/>
    <lineage>
        <taxon>Bacteria</taxon>
        <taxon>Pseudomonadati</taxon>
        <taxon>Bacteroidota</taxon>
        <taxon>Cytophagia</taxon>
        <taxon>Cytophagales</taxon>
        <taxon>Spirosomataceae</taxon>
        <taxon>Larkinella</taxon>
    </lineage>
</organism>
<dbReference type="AlphaFoldDB" id="A0A5N1J6I3"/>
<dbReference type="PANTHER" id="PTHR43711">
    <property type="entry name" value="TWO-COMPONENT HISTIDINE KINASE"/>
    <property type="match status" value="1"/>
</dbReference>
<dbReference type="Gene3D" id="1.10.287.130">
    <property type="match status" value="1"/>
</dbReference>
<dbReference type="Pfam" id="PF00512">
    <property type="entry name" value="HisKA"/>
    <property type="match status" value="1"/>
</dbReference>
<dbReference type="InterPro" id="IPR013656">
    <property type="entry name" value="PAS_4"/>
</dbReference>
<sequence>MSENRTRSVNFLSGGGEMGALTRAFDWENSPLGNPDVWPQSLLTTVSLLLSSKFPMVLYWGDELIQFYNDAFRPSLGNLGKHPGALGQRGQDCWPEIWPVIKPLIDQVLAGGESTRSENQLLPIYRNGQIENVYWTFGYSPVLTDSSQIGGILVVCQETTQLVIAQQKIRQSEERFRTLFEQAPLGIALLSGRNMVINVVNEAMHEIWQERFSVVGMELIQFQPELKGQGFIELLETVYDTGVPYFGSGERVRIKRNGTFQEAYFNYTYTPLRDESDTIIGVMILAAEVTSQKENELILQQSLQREQELNQLKSRFVSIASHEFRTPLTVIQSSTDLIKLYLVKPPDIATPAIVKYTGVIAKQIGHLNELMTDLLTMGTVEAGKIAFHPRWTDAVMVCQHIIDRYFSNRVDGRVVDFSVEGEPSNTFLDEKLMSHVLVNLLSNAFKFAPDNPQLVLRFTSETVMIQVIDTGIGIPASDLSSLFQPFFRAGNTTSIQGTGLGLVIARQFVELHGGTLSVQSDEGLGTTFTIVLPNSPVDSLNLN</sequence>
<dbReference type="SUPFAM" id="SSF55785">
    <property type="entry name" value="PYP-like sensor domain (PAS domain)"/>
    <property type="match status" value="1"/>
</dbReference>
<proteinExistence type="predicted"/>
<name>A0A5N1J6I3_9BACT</name>
<dbReference type="PANTHER" id="PTHR43711:SF26">
    <property type="entry name" value="SENSOR HISTIDINE KINASE RCSC"/>
    <property type="match status" value="1"/>
</dbReference>
<evidence type="ECO:0000259" key="7">
    <source>
        <dbReference type="PROSITE" id="PS50109"/>
    </source>
</evidence>
<dbReference type="InterPro" id="IPR050736">
    <property type="entry name" value="Sensor_HK_Regulatory"/>
</dbReference>
<dbReference type="Gene3D" id="3.30.450.20">
    <property type="entry name" value="PAS domain"/>
    <property type="match status" value="2"/>
</dbReference>
<comment type="caution">
    <text evidence="9">The sequence shown here is derived from an EMBL/GenBank/DDBJ whole genome shotgun (WGS) entry which is preliminary data.</text>
</comment>
<dbReference type="InterPro" id="IPR003594">
    <property type="entry name" value="HATPase_dom"/>
</dbReference>
<dbReference type="InterPro" id="IPR000014">
    <property type="entry name" value="PAS"/>
</dbReference>
<dbReference type="SMART" id="SM00387">
    <property type="entry name" value="HATPase_c"/>
    <property type="match status" value="1"/>
</dbReference>
<dbReference type="EMBL" id="VTWS01000011">
    <property type="protein sequence ID" value="KAA9346324.1"/>
    <property type="molecule type" value="Genomic_DNA"/>
</dbReference>
<dbReference type="InterPro" id="IPR003661">
    <property type="entry name" value="HisK_dim/P_dom"/>
</dbReference>
<evidence type="ECO:0000256" key="1">
    <source>
        <dbReference type="ARBA" id="ARBA00000085"/>
    </source>
</evidence>
<dbReference type="InterPro" id="IPR005467">
    <property type="entry name" value="His_kinase_dom"/>
</dbReference>
<dbReference type="PRINTS" id="PR00344">
    <property type="entry name" value="BCTRLSENSOR"/>
</dbReference>
<dbReference type="PROSITE" id="PS50113">
    <property type="entry name" value="PAC"/>
    <property type="match status" value="1"/>
</dbReference>
<dbReference type="SMART" id="SM00388">
    <property type="entry name" value="HisKA"/>
    <property type="match status" value="1"/>
</dbReference>
<evidence type="ECO:0000256" key="5">
    <source>
        <dbReference type="ARBA" id="ARBA00022777"/>
    </source>
</evidence>
<dbReference type="NCBIfam" id="TIGR00229">
    <property type="entry name" value="sensory_box"/>
    <property type="match status" value="1"/>
</dbReference>